<keyword evidence="11" id="KW-1185">Reference proteome</keyword>
<dbReference type="GO" id="GO:0005737">
    <property type="term" value="C:cytoplasm"/>
    <property type="evidence" value="ECO:0007669"/>
    <property type="project" value="UniProtKB-SubCell"/>
</dbReference>
<proteinExistence type="inferred from homology"/>
<dbReference type="GO" id="GO:0006457">
    <property type="term" value="P:protein folding"/>
    <property type="evidence" value="ECO:0007669"/>
    <property type="project" value="TreeGrafter"/>
</dbReference>
<keyword evidence="3" id="KW-0963">Cytoplasm</keyword>
<dbReference type="Pfam" id="PF08565">
    <property type="entry name" value="CDC37_M"/>
    <property type="match status" value="1"/>
</dbReference>
<evidence type="ECO:0000313" key="11">
    <source>
        <dbReference type="Proteomes" id="UP000275078"/>
    </source>
</evidence>
<dbReference type="SMART" id="SM01069">
    <property type="entry name" value="CDC37_C"/>
    <property type="match status" value="1"/>
</dbReference>
<dbReference type="InterPro" id="IPR038189">
    <property type="entry name" value="Cdc37_Hsp90-bd_sf"/>
</dbReference>
<feature type="domain" description="Cdc37 C-terminal" evidence="7">
    <location>
        <begin position="378"/>
        <end position="477"/>
    </location>
</feature>
<dbReference type="OrthoDB" id="440202at2759"/>
<dbReference type="Gene3D" id="1.20.58.610">
    <property type="entry name" value="Cdc37, Hsp90 binding domain"/>
    <property type="match status" value="1"/>
</dbReference>
<evidence type="ECO:0000256" key="3">
    <source>
        <dbReference type="ARBA" id="ARBA00022490"/>
    </source>
</evidence>
<dbReference type="GO" id="GO:0051082">
    <property type="term" value="F:unfolded protein binding"/>
    <property type="evidence" value="ECO:0007669"/>
    <property type="project" value="TreeGrafter"/>
</dbReference>
<dbReference type="Proteomes" id="UP000275078">
    <property type="component" value="Unassembled WGS sequence"/>
</dbReference>
<comment type="subcellular location">
    <subcellularLocation>
        <location evidence="1">Cytoplasm</location>
    </subcellularLocation>
</comment>
<dbReference type="GO" id="GO:0019901">
    <property type="term" value="F:protein kinase binding"/>
    <property type="evidence" value="ECO:0007669"/>
    <property type="project" value="InterPro"/>
</dbReference>
<dbReference type="AlphaFoldDB" id="A0A3N4IFX3"/>
<dbReference type="PANTHER" id="PTHR12800">
    <property type="entry name" value="CDC37-RELATED"/>
    <property type="match status" value="1"/>
</dbReference>
<evidence type="ECO:0000259" key="9">
    <source>
        <dbReference type="SMART" id="SM01071"/>
    </source>
</evidence>
<gene>
    <name evidence="10" type="ORF">BJ508DRAFT_413256</name>
</gene>
<evidence type="ECO:0000256" key="1">
    <source>
        <dbReference type="ARBA" id="ARBA00004496"/>
    </source>
</evidence>
<feature type="domain" description="Cdc37 N-terminal" evidence="9">
    <location>
        <begin position="2"/>
        <end position="189"/>
    </location>
</feature>
<keyword evidence="4" id="KW-0143">Chaperone</keyword>
<accession>A0A3N4IFX3</accession>
<dbReference type="GO" id="GO:0031072">
    <property type="term" value="F:heat shock protein binding"/>
    <property type="evidence" value="ECO:0007669"/>
    <property type="project" value="TreeGrafter"/>
</dbReference>
<sequence length="495" mass="56308">MPVDYSKWDKIELSDDSDIEVHPNVDKRSFINAKRRQIHEQREQRKMQIKRIRTEREINEALLGRIEKLLRALRAQTSTPQANDKPDEVVFRTLIETSATETEDKPAGDPIEGGLTYSKMISTLVDQVKKELEGKDGKEKFEGYLTTIERHYKKIQEMHAEAAVKLAELEKEERSKITMDDIHDGFNASQVNRSNVPLSQPSNTSTKKKTVETVEQLNPGVKAPTPESIAKKRQETEDDDLEPASELALRFAQIKPGRYNELLSFIRDNREIVAEKNTDALLVEAFTAEMEGRSEYAKQCVHQALLLQYCRTLGPDGISLFFKRITTQGHQAQKVFLDDVSQTYNRIHLRGRELAKQKNEDVEQIQLHAVDPGTAIAISVPPKNPQTDEERQAREIFESFPLDMQQALETRELDEVNKVLGKMKVVDAEKMVEMLSAGGMLALESEIIDATTDEGKEKLKHLEEEVQQRKEALFQPEDGPITEVAEEEVGPSHSK</sequence>
<evidence type="ECO:0000256" key="4">
    <source>
        <dbReference type="ARBA" id="ARBA00023186"/>
    </source>
</evidence>
<feature type="domain" description="Cdc37 Hsp90 binding" evidence="8">
    <location>
        <begin position="192"/>
        <end position="362"/>
    </location>
</feature>
<protein>
    <recommendedName>
        <fullName evidence="5">Hsp90 chaperone protein kinase-targeting subunit</fullName>
    </recommendedName>
</protein>
<evidence type="ECO:0000256" key="6">
    <source>
        <dbReference type="SAM" id="MobiDB-lite"/>
    </source>
</evidence>
<evidence type="ECO:0000259" key="7">
    <source>
        <dbReference type="SMART" id="SM01069"/>
    </source>
</evidence>
<dbReference type="GO" id="GO:0051087">
    <property type="term" value="F:protein-folding chaperone binding"/>
    <property type="evidence" value="ECO:0007669"/>
    <property type="project" value="TreeGrafter"/>
</dbReference>
<name>A0A3N4IFX3_ASCIM</name>
<dbReference type="SMART" id="SM01070">
    <property type="entry name" value="CDC37_M"/>
    <property type="match status" value="1"/>
</dbReference>
<dbReference type="Pfam" id="PF08564">
    <property type="entry name" value="CDC37_C"/>
    <property type="match status" value="1"/>
</dbReference>
<evidence type="ECO:0000256" key="5">
    <source>
        <dbReference type="ARBA" id="ARBA00031396"/>
    </source>
</evidence>
<feature type="region of interest" description="Disordered" evidence="6">
    <location>
        <begin position="188"/>
        <end position="242"/>
    </location>
</feature>
<organism evidence="10 11">
    <name type="scientific">Ascobolus immersus RN42</name>
    <dbReference type="NCBI Taxonomy" id="1160509"/>
    <lineage>
        <taxon>Eukaryota</taxon>
        <taxon>Fungi</taxon>
        <taxon>Dikarya</taxon>
        <taxon>Ascomycota</taxon>
        <taxon>Pezizomycotina</taxon>
        <taxon>Pezizomycetes</taxon>
        <taxon>Pezizales</taxon>
        <taxon>Ascobolaceae</taxon>
        <taxon>Ascobolus</taxon>
    </lineage>
</organism>
<evidence type="ECO:0000313" key="10">
    <source>
        <dbReference type="EMBL" id="RPA83578.1"/>
    </source>
</evidence>
<dbReference type="SUPFAM" id="SSF101391">
    <property type="entry name" value="Hsp90 co-chaperone CDC37"/>
    <property type="match status" value="1"/>
</dbReference>
<dbReference type="EMBL" id="ML119663">
    <property type="protein sequence ID" value="RPA83578.1"/>
    <property type="molecule type" value="Genomic_DNA"/>
</dbReference>
<dbReference type="PANTHER" id="PTHR12800:SF4">
    <property type="entry name" value="HSP90 CO-CHAPERONE CDC37"/>
    <property type="match status" value="1"/>
</dbReference>
<dbReference type="InterPro" id="IPR004918">
    <property type="entry name" value="Cdc37"/>
</dbReference>
<dbReference type="InterPro" id="IPR013855">
    <property type="entry name" value="Cdc37_N_dom"/>
</dbReference>
<dbReference type="FunFam" id="1.20.58.610:FF:000002">
    <property type="entry name" value="Hsp90 co-chaperone Cdc37, putative"/>
    <property type="match status" value="1"/>
</dbReference>
<dbReference type="InterPro" id="IPR013874">
    <property type="entry name" value="Cdc37_Hsp90-bd"/>
</dbReference>
<reference evidence="10 11" key="1">
    <citation type="journal article" date="2018" name="Nat. Ecol. Evol.">
        <title>Pezizomycetes genomes reveal the molecular basis of ectomycorrhizal truffle lifestyle.</title>
        <authorList>
            <person name="Murat C."/>
            <person name="Payen T."/>
            <person name="Noel B."/>
            <person name="Kuo A."/>
            <person name="Morin E."/>
            <person name="Chen J."/>
            <person name="Kohler A."/>
            <person name="Krizsan K."/>
            <person name="Balestrini R."/>
            <person name="Da Silva C."/>
            <person name="Montanini B."/>
            <person name="Hainaut M."/>
            <person name="Levati E."/>
            <person name="Barry K.W."/>
            <person name="Belfiori B."/>
            <person name="Cichocki N."/>
            <person name="Clum A."/>
            <person name="Dockter R.B."/>
            <person name="Fauchery L."/>
            <person name="Guy J."/>
            <person name="Iotti M."/>
            <person name="Le Tacon F."/>
            <person name="Lindquist E.A."/>
            <person name="Lipzen A."/>
            <person name="Malagnac F."/>
            <person name="Mello A."/>
            <person name="Molinier V."/>
            <person name="Miyauchi S."/>
            <person name="Poulain J."/>
            <person name="Riccioni C."/>
            <person name="Rubini A."/>
            <person name="Sitrit Y."/>
            <person name="Splivallo R."/>
            <person name="Traeger S."/>
            <person name="Wang M."/>
            <person name="Zifcakova L."/>
            <person name="Wipf D."/>
            <person name="Zambonelli A."/>
            <person name="Paolocci F."/>
            <person name="Nowrousian M."/>
            <person name="Ottonello S."/>
            <person name="Baldrian P."/>
            <person name="Spatafora J.W."/>
            <person name="Henrissat B."/>
            <person name="Nagy L.G."/>
            <person name="Aury J.M."/>
            <person name="Wincker P."/>
            <person name="Grigoriev I.V."/>
            <person name="Bonfante P."/>
            <person name="Martin F.M."/>
        </authorList>
    </citation>
    <scope>NUCLEOTIDE SEQUENCE [LARGE SCALE GENOMIC DNA]</scope>
    <source>
        <strain evidence="10 11">RN42</strain>
    </source>
</reference>
<comment type="similarity">
    <text evidence="2">Belongs to the CDC37 family.</text>
</comment>
<evidence type="ECO:0000256" key="2">
    <source>
        <dbReference type="ARBA" id="ARBA00006222"/>
    </source>
</evidence>
<dbReference type="GO" id="GO:0050821">
    <property type="term" value="P:protein stabilization"/>
    <property type="evidence" value="ECO:0007669"/>
    <property type="project" value="TreeGrafter"/>
</dbReference>
<dbReference type="InterPro" id="IPR013873">
    <property type="entry name" value="Cdc37_C"/>
</dbReference>
<evidence type="ECO:0000259" key="8">
    <source>
        <dbReference type="SMART" id="SM01070"/>
    </source>
</evidence>
<feature type="region of interest" description="Disordered" evidence="6">
    <location>
        <begin position="465"/>
        <end position="495"/>
    </location>
</feature>
<dbReference type="Pfam" id="PF03234">
    <property type="entry name" value="CDC37_N"/>
    <property type="match status" value="1"/>
</dbReference>
<dbReference type="SMART" id="SM01071">
    <property type="entry name" value="CDC37_N"/>
    <property type="match status" value="1"/>
</dbReference>
<dbReference type="STRING" id="1160509.A0A3N4IFX3"/>
<feature type="compositionally biased region" description="Polar residues" evidence="6">
    <location>
        <begin position="188"/>
        <end position="205"/>
    </location>
</feature>